<dbReference type="GO" id="GO:0003700">
    <property type="term" value="F:DNA-binding transcription factor activity"/>
    <property type="evidence" value="ECO:0007669"/>
    <property type="project" value="InterPro"/>
</dbReference>
<dbReference type="Gene3D" id="1.20.120.530">
    <property type="entry name" value="GntR ligand-binding domain-like"/>
    <property type="match status" value="1"/>
</dbReference>
<dbReference type="SUPFAM" id="SSF46785">
    <property type="entry name" value="Winged helix' DNA-binding domain"/>
    <property type="match status" value="1"/>
</dbReference>
<dbReference type="InterPro" id="IPR008920">
    <property type="entry name" value="TF_FadR/GntR_C"/>
</dbReference>
<dbReference type="InterPro" id="IPR036388">
    <property type="entry name" value="WH-like_DNA-bd_sf"/>
</dbReference>
<sequence>MNSTLNTNLKNQVYSIIKSKLINCEYPPGSILTEANLSKELNFSRTPIREAISILEVENLVKVLPKKGILVTDILLSDVFQIFQARMEIEPLTLRLASYNLPTEELIAWKKQFENQPVGSVTDHKMDTAMHLFIIENCGNFYIIDMMKKVFEKNTRIIVYSKQNSSHIHDARQEHIEILDSLIEQNYEQAASQMRSHIANCRKAAMDFFYKM</sequence>
<dbReference type="AlphaFoldDB" id="A0A255IKL3"/>
<dbReference type="PANTHER" id="PTHR43537">
    <property type="entry name" value="TRANSCRIPTIONAL REGULATOR, GNTR FAMILY"/>
    <property type="match status" value="1"/>
</dbReference>
<evidence type="ECO:0000313" key="8">
    <source>
        <dbReference type="Proteomes" id="UP000247523"/>
    </source>
</evidence>
<dbReference type="InterPro" id="IPR011711">
    <property type="entry name" value="GntR_C"/>
</dbReference>
<gene>
    <name evidence="5" type="ORF">C8E03_12137</name>
    <name evidence="6" type="ORF">CG710_017420</name>
</gene>
<dbReference type="PANTHER" id="PTHR43537:SF24">
    <property type="entry name" value="GLUCONATE OPERON TRANSCRIPTIONAL REPRESSOR"/>
    <property type="match status" value="1"/>
</dbReference>
<dbReference type="EMBL" id="NOKA02000057">
    <property type="protein sequence ID" value="RDY29914.1"/>
    <property type="molecule type" value="Genomic_DNA"/>
</dbReference>
<evidence type="ECO:0000256" key="3">
    <source>
        <dbReference type="ARBA" id="ARBA00023163"/>
    </source>
</evidence>
<dbReference type="Proteomes" id="UP000216411">
    <property type="component" value="Unassembled WGS sequence"/>
</dbReference>
<name>A0A255IKL3_9FIRM</name>
<dbReference type="Pfam" id="PF00392">
    <property type="entry name" value="GntR"/>
    <property type="match status" value="1"/>
</dbReference>
<organism evidence="6 7">
    <name type="scientific">Lachnotalea glycerini</name>
    <dbReference type="NCBI Taxonomy" id="1763509"/>
    <lineage>
        <taxon>Bacteria</taxon>
        <taxon>Bacillati</taxon>
        <taxon>Bacillota</taxon>
        <taxon>Clostridia</taxon>
        <taxon>Lachnospirales</taxon>
        <taxon>Lachnospiraceae</taxon>
        <taxon>Lachnotalea</taxon>
    </lineage>
</organism>
<dbReference type="InterPro" id="IPR000524">
    <property type="entry name" value="Tscrpt_reg_HTH_GntR"/>
</dbReference>
<evidence type="ECO:0000259" key="4">
    <source>
        <dbReference type="PROSITE" id="PS50949"/>
    </source>
</evidence>
<evidence type="ECO:0000256" key="2">
    <source>
        <dbReference type="ARBA" id="ARBA00023125"/>
    </source>
</evidence>
<proteinExistence type="predicted"/>
<dbReference type="SMART" id="SM00345">
    <property type="entry name" value="HTH_GNTR"/>
    <property type="match status" value="1"/>
</dbReference>
<dbReference type="CDD" id="cd07377">
    <property type="entry name" value="WHTH_GntR"/>
    <property type="match status" value="1"/>
</dbReference>
<reference evidence="6" key="3">
    <citation type="submission" date="2018-07" db="EMBL/GenBank/DDBJ databases">
        <authorList>
            <person name="Quirk P.G."/>
            <person name="Krulwich T.A."/>
        </authorList>
    </citation>
    <scope>NUCLEOTIDE SEQUENCE</scope>
    <source>
        <strain evidence="6">CCRI-19302</strain>
    </source>
</reference>
<keyword evidence="2 5" id="KW-0238">DNA-binding</keyword>
<dbReference type="OrthoDB" id="368823at2"/>
<dbReference type="EMBL" id="QICS01000021">
    <property type="protein sequence ID" value="PXV84907.1"/>
    <property type="molecule type" value="Genomic_DNA"/>
</dbReference>
<comment type="caution">
    <text evidence="6">The sequence shown here is derived from an EMBL/GenBank/DDBJ whole genome shotgun (WGS) entry which is preliminary data.</text>
</comment>
<dbReference type="GO" id="GO:0003677">
    <property type="term" value="F:DNA binding"/>
    <property type="evidence" value="ECO:0007669"/>
    <property type="project" value="UniProtKB-KW"/>
</dbReference>
<reference evidence="5 8" key="2">
    <citation type="submission" date="2018-05" db="EMBL/GenBank/DDBJ databases">
        <title>Genomic Encyclopedia of Type Strains, Phase IV (KMG-IV): sequencing the most valuable type-strain genomes for metagenomic binning, comparative biology and taxonomic classification.</title>
        <authorList>
            <person name="Goeker M."/>
        </authorList>
    </citation>
    <scope>NUCLEOTIDE SEQUENCE [LARGE SCALE GENOMIC DNA]</scope>
    <source>
        <strain evidence="5 8">DSM 28816</strain>
    </source>
</reference>
<reference evidence="6 7" key="1">
    <citation type="journal article" date="2017" name="Genome Announc.">
        <title>Draft Genome Sequence of a Sporulating and Motile Strain of Lachnotalea glycerini Isolated from Water in Quebec City, Canada.</title>
        <authorList>
            <person name="Maheux A.F."/>
            <person name="Boudreau D.K."/>
            <person name="Berube E."/>
            <person name="Boissinot M."/>
            <person name="Raymond F."/>
            <person name="Brodeur S."/>
            <person name="Corbeil J."/>
            <person name="Isabel S."/>
            <person name="Omar R.F."/>
            <person name="Bergeron M.G."/>
        </authorList>
    </citation>
    <scope>NUCLEOTIDE SEQUENCE [LARGE SCALE GENOMIC DNA]</scope>
    <source>
        <strain evidence="6 7">CCRI-19302</strain>
    </source>
</reference>
<keyword evidence="1" id="KW-0805">Transcription regulation</keyword>
<protein>
    <submittedName>
        <fullName evidence="5 6">GntR family transcriptional regulator</fullName>
    </submittedName>
</protein>
<dbReference type="InterPro" id="IPR036390">
    <property type="entry name" value="WH_DNA-bd_sf"/>
</dbReference>
<keyword evidence="7" id="KW-1185">Reference proteome</keyword>
<dbReference type="SUPFAM" id="SSF48008">
    <property type="entry name" value="GntR ligand-binding domain-like"/>
    <property type="match status" value="1"/>
</dbReference>
<dbReference type="Proteomes" id="UP000247523">
    <property type="component" value="Unassembled WGS sequence"/>
</dbReference>
<keyword evidence="3" id="KW-0804">Transcription</keyword>
<dbReference type="PROSITE" id="PS50949">
    <property type="entry name" value="HTH_GNTR"/>
    <property type="match status" value="1"/>
</dbReference>
<accession>A0A255IKL3</accession>
<evidence type="ECO:0000313" key="5">
    <source>
        <dbReference type="EMBL" id="PXV84907.1"/>
    </source>
</evidence>
<dbReference type="SMART" id="SM00895">
    <property type="entry name" value="FCD"/>
    <property type="match status" value="1"/>
</dbReference>
<feature type="domain" description="HTH gntR-type" evidence="4">
    <location>
        <begin position="7"/>
        <end position="74"/>
    </location>
</feature>
<dbReference type="Gene3D" id="1.10.10.10">
    <property type="entry name" value="Winged helix-like DNA-binding domain superfamily/Winged helix DNA-binding domain"/>
    <property type="match status" value="1"/>
</dbReference>
<evidence type="ECO:0000313" key="7">
    <source>
        <dbReference type="Proteomes" id="UP000216411"/>
    </source>
</evidence>
<evidence type="ECO:0000313" key="6">
    <source>
        <dbReference type="EMBL" id="RDY29914.1"/>
    </source>
</evidence>
<evidence type="ECO:0000256" key="1">
    <source>
        <dbReference type="ARBA" id="ARBA00023015"/>
    </source>
</evidence>
<dbReference type="Pfam" id="PF07729">
    <property type="entry name" value="FCD"/>
    <property type="match status" value="1"/>
</dbReference>
<dbReference type="RefSeq" id="WP_094376969.1">
    <property type="nucleotide sequence ID" value="NZ_NOKA02000057.1"/>
</dbReference>